<gene>
    <name evidence="2" type="ORF">Cco03nite_15930</name>
</gene>
<accession>A0A8J3P5K5</accession>
<keyword evidence="3" id="KW-1185">Reference proteome</keyword>
<sequence length="102" mass="11028">MVDPMIRVEVVALEPGGGRQISRQDRVTELLRERALDIEAAIAEAARIAGTGLVSSHQHGDWQVTSLEARFGLTLTAEAGVIVGKASTEACFEITLTVQRRE</sequence>
<evidence type="ECO:0000313" key="2">
    <source>
        <dbReference type="EMBL" id="GIG04893.1"/>
    </source>
</evidence>
<organism evidence="2 3">
    <name type="scientific">Catellatospora coxensis</name>
    <dbReference type="NCBI Taxonomy" id="310354"/>
    <lineage>
        <taxon>Bacteria</taxon>
        <taxon>Bacillati</taxon>
        <taxon>Actinomycetota</taxon>
        <taxon>Actinomycetes</taxon>
        <taxon>Micromonosporales</taxon>
        <taxon>Micromonosporaceae</taxon>
        <taxon>Catellatospora</taxon>
    </lineage>
</organism>
<evidence type="ECO:0000259" key="1">
    <source>
        <dbReference type="Pfam" id="PF19493"/>
    </source>
</evidence>
<feature type="domain" description="Trypsin-co-occurring" evidence="1">
    <location>
        <begin position="6"/>
        <end position="99"/>
    </location>
</feature>
<dbReference type="Pfam" id="PF19493">
    <property type="entry name" value="Trypco1"/>
    <property type="match status" value="1"/>
</dbReference>
<reference evidence="2 3" key="1">
    <citation type="submission" date="2021-01" db="EMBL/GenBank/DDBJ databases">
        <title>Whole genome shotgun sequence of Catellatospora coxensis NBRC 107359.</title>
        <authorList>
            <person name="Komaki H."/>
            <person name="Tamura T."/>
        </authorList>
    </citation>
    <scope>NUCLEOTIDE SEQUENCE [LARGE SCALE GENOMIC DNA]</scope>
    <source>
        <strain evidence="2 3">NBRC 107359</strain>
    </source>
</reference>
<comment type="caution">
    <text evidence="2">The sequence shown here is derived from an EMBL/GenBank/DDBJ whole genome shotgun (WGS) entry which is preliminary data.</text>
</comment>
<dbReference type="InterPro" id="IPR045794">
    <property type="entry name" value="Trypco1"/>
</dbReference>
<dbReference type="AlphaFoldDB" id="A0A8J3P5K5"/>
<dbReference type="NCBIfam" id="NF041216">
    <property type="entry name" value="CU044_2847_fam"/>
    <property type="match status" value="1"/>
</dbReference>
<dbReference type="Proteomes" id="UP000630887">
    <property type="component" value="Unassembled WGS sequence"/>
</dbReference>
<name>A0A8J3P5K5_9ACTN</name>
<proteinExistence type="predicted"/>
<protein>
    <recommendedName>
        <fullName evidence="1">Trypsin-co-occurring domain-containing protein</fullName>
    </recommendedName>
</protein>
<evidence type="ECO:0000313" key="3">
    <source>
        <dbReference type="Proteomes" id="UP000630887"/>
    </source>
</evidence>
<dbReference type="EMBL" id="BONI01000010">
    <property type="protein sequence ID" value="GIG04893.1"/>
    <property type="molecule type" value="Genomic_DNA"/>
</dbReference>